<dbReference type="PANTHER" id="PTHR28206:SF1">
    <property type="entry name" value="NUCLEOPORIN POM152"/>
    <property type="match status" value="1"/>
</dbReference>
<accession>A0A162PRC7</accession>
<gene>
    <name evidence="7" type="ORF">PHYBLDRAFT_170092</name>
</gene>
<dbReference type="InParanoid" id="A0A162PRC7"/>
<dbReference type="GO" id="GO:0017056">
    <property type="term" value="F:structural constituent of nuclear pore"/>
    <property type="evidence" value="ECO:0007669"/>
    <property type="project" value="InterPro"/>
</dbReference>
<dbReference type="VEuPathDB" id="FungiDB:PHYBLDRAFT_170092"/>
<evidence type="ECO:0000256" key="1">
    <source>
        <dbReference type="SAM" id="Phobius"/>
    </source>
</evidence>
<dbReference type="GO" id="GO:0070762">
    <property type="term" value="C:nuclear pore transmembrane ring"/>
    <property type="evidence" value="ECO:0007669"/>
    <property type="project" value="TreeGrafter"/>
</dbReference>
<dbReference type="GO" id="GO:0006606">
    <property type="term" value="P:protein import into nucleus"/>
    <property type="evidence" value="ECO:0007669"/>
    <property type="project" value="TreeGrafter"/>
</dbReference>
<feature type="domain" description="Nucleoporin POM152 ninth Ig-like" evidence="6">
    <location>
        <begin position="1037"/>
        <end position="1115"/>
    </location>
</feature>
<dbReference type="Proteomes" id="UP000077315">
    <property type="component" value="Unassembled WGS sequence"/>
</dbReference>
<dbReference type="PANTHER" id="PTHR28206">
    <property type="entry name" value="NUCLEOPORIN POM152"/>
    <property type="match status" value="1"/>
</dbReference>
<proteinExistence type="predicted"/>
<feature type="domain" description="Nucleoporin POM152 Ig-like" evidence="4">
    <location>
        <begin position="419"/>
        <end position="510"/>
    </location>
</feature>
<feature type="transmembrane region" description="Helical" evidence="1">
    <location>
        <begin position="102"/>
        <end position="129"/>
    </location>
</feature>
<dbReference type="InterPro" id="IPR056541">
    <property type="entry name" value="Ig-like_POM152"/>
</dbReference>
<dbReference type="EMBL" id="KV440984">
    <property type="protein sequence ID" value="OAD72196.1"/>
    <property type="molecule type" value="Genomic_DNA"/>
</dbReference>
<dbReference type="FunCoup" id="A0A162PRC7">
    <property type="interactions" value="86"/>
</dbReference>
<evidence type="ECO:0000313" key="8">
    <source>
        <dbReference type="Proteomes" id="UP000077315"/>
    </source>
</evidence>
<feature type="domain" description="Nucleoporin POM152 immunoglobulin-like" evidence="2">
    <location>
        <begin position="837"/>
        <end position="916"/>
    </location>
</feature>
<evidence type="ECO:0000313" key="7">
    <source>
        <dbReference type="EMBL" id="OAD72196.1"/>
    </source>
</evidence>
<protein>
    <recommendedName>
        <fullName evidence="9">Nucleoporin Pom152</fullName>
    </recommendedName>
</protein>
<dbReference type="Pfam" id="PF24312">
    <property type="entry name" value="Ig-like_POM152"/>
    <property type="match status" value="2"/>
</dbReference>
<dbReference type="InterPro" id="IPR056543">
    <property type="entry name" value="Ig-like_POM152_9th"/>
</dbReference>
<dbReference type="Pfam" id="PF24519">
    <property type="entry name" value="Ig-like_Pom152_1"/>
    <property type="match status" value="1"/>
</dbReference>
<sequence length="1216" mass="137508">MSEPIPIRRLVPRPLDSSIPVAHNRALIPSNRVPFPTQRIYAVSAFVLLQTIKAYDIFITYTASYPEQYSGFMLKWWLFDVAYLIALWIVKIPWLQFSTFKTILLSLSIMALDAVIFEIPVMAIITTLFSVTYGEMFGEQLGASKAKMVNVKEVVSKSPHILGQHIVHFLPYGTAKLNYQDEVYCLAPEDIGHKYIHIPVMLNNTIPKKVILSRMDFDQKAHRAMHIEGKDLYRATEVGQEKKGVELYYIRVQKPGVYKIESIVSQDGSDVRLYNRQAYVFTCPTAQLVPKPRYDYCSGEKERLQIRIEGVPPFKVTYIRRVGGDVKVRTVDRVQPDNFDSPLMKISGGLKAADPTFFQPQAHSDYSWATKQRVSVDLDLIFENAVRHEFTVISIIDGAGNEVKLGESVKQIFDVHAHPTVQFGCSPTNPVQLLIGAEKVKIPLKLEGSPDWNVTYQFTPENDPSKPQEPQTKLVSLDQFSLDASSTGEYRLLNVVDKYCKGNILFPSTCQVVQPPLPYALVRHDSIPSDCAPNSEIGMRFIVELKGAPPFHLEYKVLKQTPNGPTVVEHKREKVDQSRHIFTYMPVNSGEYIYEFTSLDDAIYKRQDPKIKPIKQIVHPQPSAKFSKSVHGNNMLRTCIGDDINLDVELTGTGPFTLFWKFGKQAYSEVVDSNKHTINIPHIDKPGKYVVSLEKIQDSNNCVKELEARDVVIDVRKDRPTASFYADSIKGTTVEVTEGTVVKLPLRLTGEGPWKVTYRNVELDGPDYRSTVAYSPNEPLPVREAGHYELLSVEDSICQGTVFRPDYFIEWASRPTLSIPNDRKDVEQGGYIHPPVCKGTGDALDLQFNGHAPYFAFYNRFLIPTGSNTREFIGKDRISSGLSRSHLPLNTQRSGNYTYEFFQLSDQRYSEPLTIAPLIVTHEVYENPTIRFGPNRNDMNLCVGEKLDTVDPPIWILLTGEAPFTITLALKHQSTPHHKIQKIENIMENKYELKLPIDAENPGKYIIELVSVSDSHGCTGMAPKLDATMQIEALDIPVITPVETCPDVCVGETVKFSLTGRPPFTIAYEFNGHIETVKSTTSSFTMLADAPGNLTVVSIGDQRNQCRSFPNDVTKFFHEIPRSLISGGKEIIESINEGDMVQAVVDLVGTPPFNFEWQRSELIWNIKTNKHHKGRVLEKHYVENVEDYRYYINTSTEGIIEITSIKDRFCQYPRIA</sequence>
<dbReference type="InterPro" id="IPR056542">
    <property type="entry name" value="Ig-like_POM152_1st"/>
</dbReference>
<evidence type="ECO:0000259" key="6">
    <source>
        <dbReference type="Pfam" id="PF24527"/>
    </source>
</evidence>
<keyword evidence="1" id="KW-0812">Transmembrane</keyword>
<evidence type="ECO:0000259" key="2">
    <source>
        <dbReference type="Pfam" id="PF23664"/>
    </source>
</evidence>
<dbReference type="GO" id="GO:0006999">
    <property type="term" value="P:nuclear pore organization"/>
    <property type="evidence" value="ECO:0007669"/>
    <property type="project" value="TreeGrafter"/>
</dbReference>
<reference evidence="8" key="1">
    <citation type="submission" date="2015-06" db="EMBL/GenBank/DDBJ databases">
        <title>Expansion of signal transduction pathways in fungi by whole-genome duplication.</title>
        <authorList>
            <consortium name="DOE Joint Genome Institute"/>
            <person name="Corrochano L.M."/>
            <person name="Kuo A."/>
            <person name="Marcet-Houben M."/>
            <person name="Polaino S."/>
            <person name="Salamov A."/>
            <person name="Villalobos J.M."/>
            <person name="Alvarez M.I."/>
            <person name="Avalos J."/>
            <person name="Benito E.P."/>
            <person name="Benoit I."/>
            <person name="Burger G."/>
            <person name="Camino L.P."/>
            <person name="Canovas D."/>
            <person name="Cerda-Olmedo E."/>
            <person name="Cheng J.-F."/>
            <person name="Dominguez A."/>
            <person name="Elias M."/>
            <person name="Eslava A.P."/>
            <person name="Glaser F."/>
            <person name="Grimwood J."/>
            <person name="Gutierrez G."/>
            <person name="Heitman J."/>
            <person name="Henrissat B."/>
            <person name="Iturriaga E.A."/>
            <person name="Lang B.F."/>
            <person name="Lavin J.L."/>
            <person name="Lee S."/>
            <person name="Li W."/>
            <person name="Lindquist E."/>
            <person name="Lopez-Garcia S."/>
            <person name="Luque E.M."/>
            <person name="Marcos A.T."/>
            <person name="Martin J."/>
            <person name="McCluskey K."/>
            <person name="Medina H.R."/>
            <person name="Miralles-Duran A."/>
            <person name="Miyazaki A."/>
            <person name="Munoz-Torres E."/>
            <person name="Oguiza J.A."/>
            <person name="Ohm R."/>
            <person name="Olmedo M."/>
            <person name="Orejas M."/>
            <person name="Ortiz-Castellanos L."/>
            <person name="Pisabarro A.G."/>
            <person name="Rodriguez-Romero J."/>
            <person name="Ruiz-Herrera J."/>
            <person name="Ruiz-Vazquez R."/>
            <person name="Sanz C."/>
            <person name="Schackwitz W."/>
            <person name="Schmutz J."/>
            <person name="Shahriari M."/>
            <person name="Shelest E."/>
            <person name="Silva-Franco F."/>
            <person name="Soanes D."/>
            <person name="Syed K."/>
            <person name="Tagua V.G."/>
            <person name="Talbot N.J."/>
            <person name="Thon M."/>
            <person name="De vries R.P."/>
            <person name="Wiebenga A."/>
            <person name="Yadav J.S."/>
            <person name="Braun E.L."/>
            <person name="Baker S."/>
            <person name="Garre V."/>
            <person name="Horwitz B."/>
            <person name="Torres-Martinez S."/>
            <person name="Idnurm A."/>
            <person name="Herrera-Estrella A."/>
            <person name="Gabaldon T."/>
            <person name="Grigoriev I.V."/>
        </authorList>
    </citation>
    <scope>NUCLEOTIDE SEQUENCE [LARGE SCALE GENOMIC DNA]</scope>
    <source>
        <strain evidence="8">NRRL 1555(-)</strain>
    </source>
</reference>
<dbReference type="Pfam" id="PF24527">
    <property type="entry name" value="Ig-like_Pom152_9"/>
    <property type="match status" value="1"/>
</dbReference>
<evidence type="ECO:0000259" key="5">
    <source>
        <dbReference type="Pfam" id="PF24519"/>
    </source>
</evidence>
<dbReference type="InterPro" id="IPR056544">
    <property type="entry name" value="Ig_POM152"/>
</dbReference>
<feature type="domain" description="Nucleoporin POM152 immunoglobulin-like" evidence="2">
    <location>
        <begin position="514"/>
        <end position="624"/>
    </location>
</feature>
<feature type="domain" description="Nucleoporin POM152 Ig-like" evidence="4">
    <location>
        <begin position="719"/>
        <end position="805"/>
    </location>
</feature>
<dbReference type="InterPro" id="IPR037701">
    <property type="entry name" value="Pom152"/>
</dbReference>
<evidence type="ECO:0000259" key="4">
    <source>
        <dbReference type="Pfam" id="PF24312"/>
    </source>
</evidence>
<organism evidence="7 8">
    <name type="scientific">Phycomyces blakesleeanus (strain ATCC 8743b / DSM 1359 / FGSC 10004 / NBRC 33097 / NRRL 1555)</name>
    <dbReference type="NCBI Taxonomy" id="763407"/>
    <lineage>
        <taxon>Eukaryota</taxon>
        <taxon>Fungi</taxon>
        <taxon>Fungi incertae sedis</taxon>
        <taxon>Mucoromycota</taxon>
        <taxon>Mucoromycotina</taxon>
        <taxon>Mucoromycetes</taxon>
        <taxon>Mucorales</taxon>
        <taxon>Phycomycetaceae</taxon>
        <taxon>Phycomyces</taxon>
    </lineage>
</organism>
<dbReference type="RefSeq" id="XP_018290236.1">
    <property type="nucleotide sequence ID" value="XM_018436251.1"/>
</dbReference>
<feature type="domain" description="Nucleoporin POM152 first Ig-like" evidence="5">
    <location>
        <begin position="174"/>
        <end position="280"/>
    </location>
</feature>
<dbReference type="OrthoDB" id="5529162at2759"/>
<keyword evidence="8" id="KW-1185">Reference proteome</keyword>
<evidence type="ECO:0008006" key="9">
    <source>
        <dbReference type="Google" id="ProtNLM"/>
    </source>
</evidence>
<dbReference type="Pfam" id="PF24097">
    <property type="entry name" value="TMD_POM152"/>
    <property type="match status" value="1"/>
</dbReference>
<dbReference type="Pfam" id="PF23664">
    <property type="entry name" value="Ig_Pom152"/>
    <property type="match status" value="2"/>
</dbReference>
<feature type="transmembrane region" description="Helical" evidence="1">
    <location>
        <begin position="40"/>
        <end position="61"/>
    </location>
</feature>
<feature type="domain" description="Nucleoporin POM152 N-terminal transmembrane" evidence="3">
    <location>
        <begin position="35"/>
        <end position="117"/>
    </location>
</feature>
<dbReference type="STRING" id="763407.A0A162PRC7"/>
<evidence type="ECO:0000259" key="3">
    <source>
        <dbReference type="Pfam" id="PF24097"/>
    </source>
</evidence>
<dbReference type="GeneID" id="28997157"/>
<keyword evidence="1" id="KW-1133">Transmembrane helix</keyword>
<feature type="transmembrane region" description="Helical" evidence="1">
    <location>
        <begin position="73"/>
        <end position="90"/>
    </location>
</feature>
<dbReference type="InterPro" id="IPR056540">
    <property type="entry name" value="TMD_POM152"/>
</dbReference>
<dbReference type="AlphaFoldDB" id="A0A162PRC7"/>
<name>A0A162PRC7_PHYB8</name>
<keyword evidence="1" id="KW-0472">Membrane</keyword>